<dbReference type="InterPro" id="IPR039424">
    <property type="entry name" value="SBP_5"/>
</dbReference>
<reference evidence="5" key="1">
    <citation type="submission" date="2020-04" db="EMBL/GenBank/DDBJ databases">
        <title>Deep metagenomics examines the oral microbiome during advanced dental caries in children, revealing novel taxa and co-occurrences with host molecules.</title>
        <authorList>
            <person name="Baker J.L."/>
            <person name="Morton J.T."/>
            <person name="Dinis M."/>
            <person name="Alvarez R."/>
            <person name="Tran N.C."/>
            <person name="Knight R."/>
            <person name="Edlund A."/>
        </authorList>
    </citation>
    <scope>NUCLEOTIDE SEQUENCE</scope>
    <source>
        <strain evidence="5">JCVI_32_bin.14</strain>
    </source>
</reference>
<dbReference type="Gene3D" id="3.90.76.10">
    <property type="entry name" value="Dipeptide-binding Protein, Domain 1"/>
    <property type="match status" value="1"/>
</dbReference>
<dbReference type="SUPFAM" id="SSF53850">
    <property type="entry name" value="Periplasmic binding protein-like II"/>
    <property type="match status" value="1"/>
</dbReference>
<keyword evidence="3" id="KW-0732">Signal</keyword>
<evidence type="ECO:0000313" key="6">
    <source>
        <dbReference type="Proteomes" id="UP000757890"/>
    </source>
</evidence>
<gene>
    <name evidence="5" type="ORF">HXL70_08635</name>
</gene>
<evidence type="ECO:0000256" key="1">
    <source>
        <dbReference type="ARBA" id="ARBA00005695"/>
    </source>
</evidence>
<evidence type="ECO:0000256" key="2">
    <source>
        <dbReference type="ARBA" id="ARBA00022448"/>
    </source>
</evidence>
<dbReference type="CDD" id="cd00995">
    <property type="entry name" value="PBP2_NikA_DppA_OppA_like"/>
    <property type="match status" value="1"/>
</dbReference>
<dbReference type="PIRSF" id="PIRSF002741">
    <property type="entry name" value="MppA"/>
    <property type="match status" value="1"/>
</dbReference>
<dbReference type="GO" id="GO:0015833">
    <property type="term" value="P:peptide transport"/>
    <property type="evidence" value="ECO:0007669"/>
    <property type="project" value="TreeGrafter"/>
</dbReference>
<proteinExistence type="inferred from homology"/>
<dbReference type="Pfam" id="PF00496">
    <property type="entry name" value="SBP_bac_5"/>
    <property type="match status" value="1"/>
</dbReference>
<evidence type="ECO:0000313" key="5">
    <source>
        <dbReference type="EMBL" id="MBF1130084.1"/>
    </source>
</evidence>
<name>A0A930B6Z0_9FIRM</name>
<dbReference type="PANTHER" id="PTHR30290:SF9">
    <property type="entry name" value="OLIGOPEPTIDE-BINDING PROTEIN APPA"/>
    <property type="match status" value="1"/>
</dbReference>
<dbReference type="Gene3D" id="3.10.105.10">
    <property type="entry name" value="Dipeptide-binding Protein, Domain 3"/>
    <property type="match status" value="1"/>
</dbReference>
<protein>
    <submittedName>
        <fullName evidence="5">ABC transporter substrate-binding protein</fullName>
    </submittedName>
</protein>
<dbReference type="InterPro" id="IPR000914">
    <property type="entry name" value="SBP_5_dom"/>
</dbReference>
<dbReference type="Gene3D" id="3.40.190.10">
    <property type="entry name" value="Periplasmic binding protein-like II"/>
    <property type="match status" value="1"/>
</dbReference>
<dbReference type="EMBL" id="JABZMK010000094">
    <property type="protein sequence ID" value="MBF1130084.1"/>
    <property type="molecule type" value="Genomic_DNA"/>
</dbReference>
<dbReference type="AlphaFoldDB" id="A0A930B6Z0"/>
<evidence type="ECO:0000259" key="4">
    <source>
        <dbReference type="Pfam" id="PF00496"/>
    </source>
</evidence>
<dbReference type="GO" id="GO:0042597">
    <property type="term" value="C:periplasmic space"/>
    <property type="evidence" value="ECO:0007669"/>
    <property type="project" value="UniProtKB-ARBA"/>
</dbReference>
<dbReference type="PANTHER" id="PTHR30290">
    <property type="entry name" value="PERIPLASMIC BINDING COMPONENT OF ABC TRANSPORTER"/>
    <property type="match status" value="1"/>
</dbReference>
<dbReference type="GO" id="GO:0043190">
    <property type="term" value="C:ATP-binding cassette (ABC) transporter complex"/>
    <property type="evidence" value="ECO:0007669"/>
    <property type="project" value="InterPro"/>
</dbReference>
<dbReference type="GO" id="GO:1904680">
    <property type="term" value="F:peptide transmembrane transporter activity"/>
    <property type="evidence" value="ECO:0007669"/>
    <property type="project" value="TreeGrafter"/>
</dbReference>
<accession>A0A930B6Z0</accession>
<sequence>MRRIGLFLCGAIFLFLMGICTGCSHEAETGEREIVLAAARDLVQGEKDPYYATIILKTWEPLVGISDDGREMPVLAESWESNADKTEWIFHLKEGVRFHDGEPFNAAAAIDNFHRYRNMGYRPSTFYGFLAARIYPGLLRAEADNENTLHLYFEKPVPMLIYRMAGWGSAMFSPRCFDSATGKWTGTAKGTGPFMIKERVPDAYAVIERFDGYHGEKAKAKQIRIRTITSSDARYSAMKSGEIQGVLDLGGLAPIMAEELERDGHFTVNAAHSTISHYLTLNGGRFPFSDVRMRKAVNLAVDREKIVKYYFRGFGTPTMSFLNSTNPFGRVEKPVFDPAKAKELAKEVLGDKRQTVKFLLPQYGMARYPYKTISEFIQAELKPLGLDAEIVMVDGMTSRKLMAKGDYDLSIGTRGLGNLDPTSLLFELFDSKGATNKASSIHYNNPKVDACFERLKTVYDLEDRRAVYMEILDELLAEPAVVPLLEDQNIAVCSHELGGYKAAVYGITLDKVYWRKGAGKG</sequence>
<feature type="domain" description="Solute-binding protein family 5" evidence="4">
    <location>
        <begin position="73"/>
        <end position="435"/>
    </location>
</feature>
<keyword evidence="2" id="KW-0813">Transport</keyword>
<dbReference type="Proteomes" id="UP000757890">
    <property type="component" value="Unassembled WGS sequence"/>
</dbReference>
<evidence type="ECO:0000256" key="3">
    <source>
        <dbReference type="ARBA" id="ARBA00022729"/>
    </source>
</evidence>
<organism evidence="5 6">
    <name type="scientific">Dialister invisus</name>
    <dbReference type="NCBI Taxonomy" id="218538"/>
    <lineage>
        <taxon>Bacteria</taxon>
        <taxon>Bacillati</taxon>
        <taxon>Bacillota</taxon>
        <taxon>Negativicutes</taxon>
        <taxon>Veillonellales</taxon>
        <taxon>Veillonellaceae</taxon>
        <taxon>Dialister</taxon>
    </lineage>
</organism>
<dbReference type="InterPro" id="IPR030678">
    <property type="entry name" value="Peptide/Ni-bd"/>
</dbReference>
<comment type="caution">
    <text evidence="5">The sequence shown here is derived from an EMBL/GenBank/DDBJ whole genome shotgun (WGS) entry which is preliminary data.</text>
</comment>
<comment type="similarity">
    <text evidence="1">Belongs to the bacterial solute-binding protein 5 family.</text>
</comment>